<dbReference type="PANTHER" id="PTHR43167">
    <property type="entry name" value="PUTATIVE (AFU_ORTHOLOGUE AFUA_6G01830)-RELATED"/>
    <property type="match status" value="1"/>
</dbReference>
<dbReference type="InterPro" id="IPR029063">
    <property type="entry name" value="SAM-dependent_MTases_sf"/>
</dbReference>
<protein>
    <recommendedName>
        <fullName evidence="3">O-methyltransferase</fullName>
    </recommendedName>
</protein>
<evidence type="ECO:0000313" key="1">
    <source>
        <dbReference type="EMBL" id="KAE8320036.1"/>
    </source>
</evidence>
<dbReference type="PANTHER" id="PTHR43167:SF1">
    <property type="entry name" value="PUTATIVE (AFU_ORTHOLOGUE AFUA_6G01830)-RELATED"/>
    <property type="match status" value="1"/>
</dbReference>
<gene>
    <name evidence="1" type="ORF">BDV41DRAFT_516521</name>
</gene>
<name>A0A5N6WI63_9EURO</name>
<proteinExistence type="predicted"/>
<sequence length="94" mass="10060">MPLCLSAGCAFNAKNIVEAGTSFGISTIYLGLAVSANVKASVIGTEHEPSKAEQARKYWAEAGEVMSRHIDLRVGDLRETVKENVPPLTCLLGR</sequence>
<dbReference type="Gene3D" id="3.40.50.150">
    <property type="entry name" value="Vaccinia Virus protein VP39"/>
    <property type="match status" value="1"/>
</dbReference>
<dbReference type="EMBL" id="ML738292">
    <property type="protein sequence ID" value="KAE8320036.1"/>
    <property type="molecule type" value="Genomic_DNA"/>
</dbReference>
<keyword evidence="2" id="KW-1185">Reference proteome</keyword>
<evidence type="ECO:0000313" key="2">
    <source>
        <dbReference type="Proteomes" id="UP000325433"/>
    </source>
</evidence>
<evidence type="ECO:0008006" key="3">
    <source>
        <dbReference type="Google" id="ProtNLM"/>
    </source>
</evidence>
<dbReference type="Pfam" id="PF13578">
    <property type="entry name" value="Methyltransf_24"/>
    <property type="match status" value="1"/>
</dbReference>
<dbReference type="Proteomes" id="UP000325433">
    <property type="component" value="Unassembled WGS sequence"/>
</dbReference>
<dbReference type="AlphaFoldDB" id="A0A5N6WI63"/>
<dbReference type="SUPFAM" id="SSF53335">
    <property type="entry name" value="S-adenosyl-L-methionine-dependent methyltransferases"/>
    <property type="match status" value="1"/>
</dbReference>
<accession>A0A5N6WI63</accession>
<reference evidence="2" key="1">
    <citation type="submission" date="2019-04" db="EMBL/GenBank/DDBJ databases">
        <title>Friends and foes A comparative genomics studyof 23 Aspergillus species from section Flavi.</title>
        <authorList>
            <consortium name="DOE Joint Genome Institute"/>
            <person name="Kjaerbolling I."/>
            <person name="Vesth T."/>
            <person name="Frisvad J.C."/>
            <person name="Nybo J.L."/>
            <person name="Theobald S."/>
            <person name="Kildgaard S."/>
            <person name="Isbrandt T."/>
            <person name="Kuo A."/>
            <person name="Sato A."/>
            <person name="Lyhne E.K."/>
            <person name="Kogle M.E."/>
            <person name="Wiebenga A."/>
            <person name="Kun R.S."/>
            <person name="Lubbers R.J."/>
            <person name="Makela M.R."/>
            <person name="Barry K."/>
            <person name="Chovatia M."/>
            <person name="Clum A."/>
            <person name="Daum C."/>
            <person name="Haridas S."/>
            <person name="He G."/>
            <person name="LaButti K."/>
            <person name="Lipzen A."/>
            <person name="Mondo S."/>
            <person name="Riley R."/>
            <person name="Salamov A."/>
            <person name="Simmons B.A."/>
            <person name="Magnuson J.K."/>
            <person name="Henrissat B."/>
            <person name="Mortensen U.H."/>
            <person name="Larsen T.O."/>
            <person name="Devries R.P."/>
            <person name="Grigoriev I.V."/>
            <person name="Machida M."/>
            <person name="Baker S.E."/>
            <person name="Andersen M.R."/>
        </authorList>
    </citation>
    <scope>NUCLEOTIDE SEQUENCE [LARGE SCALE GENOMIC DNA]</scope>
    <source>
        <strain evidence="2">CBS 130015</strain>
    </source>
</reference>
<organism evidence="1 2">
    <name type="scientific">Aspergillus transmontanensis</name>
    <dbReference type="NCBI Taxonomy" id="1034304"/>
    <lineage>
        <taxon>Eukaryota</taxon>
        <taxon>Fungi</taxon>
        <taxon>Dikarya</taxon>
        <taxon>Ascomycota</taxon>
        <taxon>Pezizomycotina</taxon>
        <taxon>Eurotiomycetes</taxon>
        <taxon>Eurotiomycetidae</taxon>
        <taxon>Eurotiales</taxon>
        <taxon>Aspergillaceae</taxon>
        <taxon>Aspergillus</taxon>
        <taxon>Aspergillus subgen. Circumdati</taxon>
    </lineage>
</organism>